<dbReference type="InterPro" id="IPR058163">
    <property type="entry name" value="LysR-type_TF_proteobact-type"/>
</dbReference>
<dbReference type="Pfam" id="PF00126">
    <property type="entry name" value="HTH_1"/>
    <property type="match status" value="1"/>
</dbReference>
<proteinExistence type="inferred from homology"/>
<dbReference type="Gene3D" id="1.10.10.10">
    <property type="entry name" value="Winged helix-like DNA-binding domain superfamily/Winged helix DNA-binding domain"/>
    <property type="match status" value="1"/>
</dbReference>
<protein>
    <submittedName>
        <fullName evidence="3">LysR family transcriptional regulator</fullName>
    </submittedName>
</protein>
<dbReference type="PRINTS" id="PR00039">
    <property type="entry name" value="HTHLYSR"/>
</dbReference>
<reference evidence="4" key="1">
    <citation type="journal article" date="2019" name="Int. J. Syst. Evol. Microbiol.">
        <title>The Global Catalogue of Microorganisms (GCM) 10K type strain sequencing project: providing services to taxonomists for standard genome sequencing and annotation.</title>
        <authorList>
            <consortium name="The Broad Institute Genomics Platform"/>
            <consortium name="The Broad Institute Genome Sequencing Center for Infectious Disease"/>
            <person name="Wu L."/>
            <person name="Ma J."/>
        </authorList>
    </citation>
    <scope>NUCLEOTIDE SEQUENCE [LARGE SCALE GENOMIC DNA]</scope>
    <source>
        <strain evidence="4">JCM 13378</strain>
    </source>
</reference>
<organism evidence="3 4">
    <name type="scientific">Bowmanella denitrificans</name>
    <dbReference type="NCBI Taxonomy" id="366582"/>
    <lineage>
        <taxon>Bacteria</taxon>
        <taxon>Pseudomonadati</taxon>
        <taxon>Pseudomonadota</taxon>
        <taxon>Gammaproteobacteria</taxon>
        <taxon>Alteromonadales</taxon>
        <taxon>Alteromonadaceae</taxon>
        <taxon>Bowmanella</taxon>
    </lineage>
</organism>
<evidence type="ECO:0000259" key="2">
    <source>
        <dbReference type="PROSITE" id="PS50931"/>
    </source>
</evidence>
<gene>
    <name evidence="3" type="ORF">GCM10009092_19170</name>
</gene>
<dbReference type="SUPFAM" id="SSF53850">
    <property type="entry name" value="Periplasmic binding protein-like II"/>
    <property type="match status" value="1"/>
</dbReference>
<dbReference type="InterPro" id="IPR000847">
    <property type="entry name" value="LysR_HTH_N"/>
</dbReference>
<dbReference type="EMBL" id="BAAAEI010000010">
    <property type="protein sequence ID" value="GAA0355065.1"/>
    <property type="molecule type" value="Genomic_DNA"/>
</dbReference>
<dbReference type="PANTHER" id="PTHR30537">
    <property type="entry name" value="HTH-TYPE TRANSCRIPTIONAL REGULATOR"/>
    <property type="match status" value="1"/>
</dbReference>
<evidence type="ECO:0000256" key="1">
    <source>
        <dbReference type="ARBA" id="ARBA00009437"/>
    </source>
</evidence>
<accession>A0ABP3GUC5</accession>
<comment type="similarity">
    <text evidence="1">Belongs to the LysR transcriptional regulatory family.</text>
</comment>
<dbReference type="Gene3D" id="3.40.190.10">
    <property type="entry name" value="Periplasmic binding protein-like II"/>
    <property type="match status" value="2"/>
</dbReference>
<sequence length="279" mass="30441">MSDFPSLNSLRVFDVAARHLSFKLTADELHLTPTAVSHQIRNLEAWLGVTLFSRQVRQVALTESGIRLAKVTRASLHAIGQTLQELKGQSQGLVIRCTSSFAALWLLPRMAEMQTLLPDTPIEIRSGEQLEPSLSVSTLAIRFGLVANQAQPVTHEHFNLYGTASQLARFEAGQDCPIFLPRWKNTSLPAAPWQTFCQQLASSTDHISLTYFDQELFAIQQAQAGLGLVFSGQTLIKGAAQLKPLADGKPVGSGLGYYLQGHVPNGISPVLSWLTQALA</sequence>
<feature type="domain" description="HTH lysR-type" evidence="2">
    <location>
        <begin position="5"/>
        <end position="62"/>
    </location>
</feature>
<dbReference type="PROSITE" id="PS50931">
    <property type="entry name" value="HTH_LYSR"/>
    <property type="match status" value="1"/>
</dbReference>
<evidence type="ECO:0000313" key="3">
    <source>
        <dbReference type="EMBL" id="GAA0355065.1"/>
    </source>
</evidence>
<evidence type="ECO:0000313" key="4">
    <source>
        <dbReference type="Proteomes" id="UP001501757"/>
    </source>
</evidence>
<name>A0ABP3GUC5_9ALTE</name>
<keyword evidence="4" id="KW-1185">Reference proteome</keyword>
<dbReference type="InterPro" id="IPR036388">
    <property type="entry name" value="WH-like_DNA-bd_sf"/>
</dbReference>
<dbReference type="RefSeq" id="WP_343844507.1">
    <property type="nucleotide sequence ID" value="NZ_BAAAEI010000010.1"/>
</dbReference>
<dbReference type="Proteomes" id="UP001501757">
    <property type="component" value="Unassembled WGS sequence"/>
</dbReference>
<comment type="caution">
    <text evidence="3">The sequence shown here is derived from an EMBL/GenBank/DDBJ whole genome shotgun (WGS) entry which is preliminary data.</text>
</comment>
<dbReference type="PANTHER" id="PTHR30537:SF26">
    <property type="entry name" value="GLYCINE CLEAVAGE SYSTEM TRANSCRIPTIONAL ACTIVATOR"/>
    <property type="match status" value="1"/>
</dbReference>
<dbReference type="SUPFAM" id="SSF46785">
    <property type="entry name" value="Winged helix' DNA-binding domain"/>
    <property type="match status" value="1"/>
</dbReference>
<dbReference type="InterPro" id="IPR036390">
    <property type="entry name" value="WH_DNA-bd_sf"/>
</dbReference>